<evidence type="ECO:0000256" key="1">
    <source>
        <dbReference type="SAM" id="MobiDB-lite"/>
    </source>
</evidence>
<dbReference type="AlphaFoldDB" id="A0A147BKK1"/>
<feature type="compositionally biased region" description="Polar residues" evidence="1">
    <location>
        <begin position="71"/>
        <end position="92"/>
    </location>
</feature>
<feature type="non-terminal residue" evidence="2">
    <location>
        <position position="265"/>
    </location>
</feature>
<organism evidence="2">
    <name type="scientific">Ixodes ricinus</name>
    <name type="common">Common tick</name>
    <name type="synonym">Acarus ricinus</name>
    <dbReference type="NCBI Taxonomy" id="34613"/>
    <lineage>
        <taxon>Eukaryota</taxon>
        <taxon>Metazoa</taxon>
        <taxon>Ecdysozoa</taxon>
        <taxon>Arthropoda</taxon>
        <taxon>Chelicerata</taxon>
        <taxon>Arachnida</taxon>
        <taxon>Acari</taxon>
        <taxon>Parasitiformes</taxon>
        <taxon>Ixodida</taxon>
        <taxon>Ixodoidea</taxon>
        <taxon>Ixodidae</taxon>
        <taxon>Ixodinae</taxon>
        <taxon>Ixodes</taxon>
    </lineage>
</organism>
<feature type="region of interest" description="Disordered" evidence="1">
    <location>
        <begin position="1"/>
        <end position="138"/>
    </location>
</feature>
<evidence type="ECO:0000313" key="2">
    <source>
        <dbReference type="EMBL" id="JAR90972.1"/>
    </source>
</evidence>
<protein>
    <recommendedName>
        <fullName evidence="3">DUF4806 domain-containing protein</fullName>
    </recommendedName>
</protein>
<evidence type="ECO:0008006" key="3">
    <source>
        <dbReference type="Google" id="ProtNLM"/>
    </source>
</evidence>
<dbReference type="EMBL" id="GEGO01004432">
    <property type="protein sequence ID" value="JAR90972.1"/>
    <property type="molecule type" value="Transcribed_RNA"/>
</dbReference>
<feature type="compositionally biased region" description="Basic and acidic residues" evidence="1">
    <location>
        <begin position="112"/>
        <end position="127"/>
    </location>
</feature>
<sequence>TKKDALKKLDTAEQTSNLETEDSEMEKPLRRKRKRILLSDDSGSEEVNDFDLWPMPSPPPYTCPPERHSQPTRSTHSGTPMPSRESGTSFRNSPERHSQPTMSSLSGALALSRERGVSFHESSERDSQSTMSTYSSAPVLSRKHGASFHESPAFEEKVLHNHAQILSELKQFRRMLVAHGKTSKPVRLPEDCPKIPAMNISELLDIERYLEKESNMKALANFFSKKGGNDHNDCVRAVLEDLVANEAALQLSWKGSGGTKGSFQK</sequence>
<feature type="compositionally biased region" description="Basic and acidic residues" evidence="1">
    <location>
        <begin position="1"/>
        <end position="11"/>
    </location>
</feature>
<name>A0A147BKK1_IXORI</name>
<proteinExistence type="predicted"/>
<feature type="non-terminal residue" evidence="2">
    <location>
        <position position="1"/>
    </location>
</feature>
<feature type="compositionally biased region" description="Polar residues" evidence="1">
    <location>
        <begin position="128"/>
        <end position="138"/>
    </location>
</feature>
<reference evidence="2" key="1">
    <citation type="journal article" date="2018" name="PLoS Negl. Trop. Dis.">
        <title>Sialome diversity of ticks revealed by RNAseq of single tick salivary glands.</title>
        <authorList>
            <person name="Perner J."/>
            <person name="Kropackova S."/>
            <person name="Kopacek P."/>
            <person name="Ribeiro J.M."/>
        </authorList>
    </citation>
    <scope>NUCLEOTIDE SEQUENCE</scope>
    <source>
        <strain evidence="2">Siblings of single egg batch collected in Ceske Budejovice</strain>
        <tissue evidence="2">Salivary glands</tissue>
    </source>
</reference>
<accession>A0A147BKK1</accession>